<dbReference type="Pfam" id="PF00230">
    <property type="entry name" value="MIP"/>
    <property type="match status" value="1"/>
</dbReference>
<feature type="transmembrane region" description="Helical" evidence="8">
    <location>
        <begin position="159"/>
        <end position="178"/>
    </location>
</feature>
<evidence type="ECO:0000256" key="2">
    <source>
        <dbReference type="ARBA" id="ARBA00006175"/>
    </source>
</evidence>
<dbReference type="Proteomes" id="UP001497453">
    <property type="component" value="Chromosome 9"/>
</dbReference>
<name>A0ABP1E7X4_9APHY</name>
<evidence type="ECO:0000256" key="3">
    <source>
        <dbReference type="ARBA" id="ARBA00022692"/>
    </source>
</evidence>
<comment type="similarity">
    <text evidence="2 6">Belongs to the MIP/aquaporin (TC 1.A.8) family.</text>
</comment>
<feature type="transmembrane region" description="Helical" evidence="8">
    <location>
        <begin position="190"/>
        <end position="211"/>
    </location>
</feature>
<evidence type="ECO:0000313" key="9">
    <source>
        <dbReference type="EMBL" id="CAL1716141.1"/>
    </source>
</evidence>
<evidence type="ECO:0000256" key="6">
    <source>
        <dbReference type="RuleBase" id="RU000477"/>
    </source>
</evidence>
<keyword evidence="5 8" id="KW-0472">Membrane</keyword>
<evidence type="ECO:0008006" key="11">
    <source>
        <dbReference type="Google" id="ProtNLM"/>
    </source>
</evidence>
<feature type="transmembrane region" description="Helical" evidence="8">
    <location>
        <begin position="35"/>
        <end position="54"/>
    </location>
</feature>
<keyword evidence="4 8" id="KW-1133">Transmembrane helix</keyword>
<feature type="transmembrane region" description="Helical" evidence="8">
    <location>
        <begin position="74"/>
        <end position="94"/>
    </location>
</feature>
<evidence type="ECO:0000256" key="7">
    <source>
        <dbReference type="SAM" id="MobiDB-lite"/>
    </source>
</evidence>
<dbReference type="PRINTS" id="PR00783">
    <property type="entry name" value="MINTRINSICP"/>
</dbReference>
<dbReference type="Gene3D" id="1.20.1080.10">
    <property type="entry name" value="Glycerol uptake facilitator protein"/>
    <property type="match status" value="1"/>
</dbReference>
<feature type="region of interest" description="Disordered" evidence="7">
    <location>
        <begin position="263"/>
        <end position="337"/>
    </location>
</feature>
<accession>A0ABP1E7X4</accession>
<comment type="subcellular location">
    <subcellularLocation>
        <location evidence="1">Membrane</location>
        <topology evidence="1">Multi-pass membrane protein</topology>
    </subcellularLocation>
</comment>
<dbReference type="PANTHER" id="PTHR19139:SF199">
    <property type="entry name" value="MIP17260P"/>
    <property type="match status" value="1"/>
</dbReference>
<gene>
    <name evidence="9" type="ORF">GFSPODELE1_LOCUS10606</name>
</gene>
<evidence type="ECO:0000256" key="8">
    <source>
        <dbReference type="SAM" id="Phobius"/>
    </source>
</evidence>
<feature type="transmembrane region" description="Helical" evidence="8">
    <location>
        <begin position="231"/>
        <end position="251"/>
    </location>
</feature>
<keyword evidence="6" id="KW-0813">Transport</keyword>
<dbReference type="InterPro" id="IPR034294">
    <property type="entry name" value="Aquaporin_transptr"/>
</dbReference>
<feature type="transmembrane region" description="Helical" evidence="8">
    <location>
        <begin position="106"/>
        <end position="139"/>
    </location>
</feature>
<keyword evidence="3 6" id="KW-0812">Transmembrane</keyword>
<dbReference type="InterPro" id="IPR000425">
    <property type="entry name" value="MIP"/>
</dbReference>
<evidence type="ECO:0000256" key="1">
    <source>
        <dbReference type="ARBA" id="ARBA00004141"/>
    </source>
</evidence>
<keyword evidence="10" id="KW-1185">Reference proteome</keyword>
<organism evidence="9 10">
    <name type="scientific">Somion occarium</name>
    <dbReference type="NCBI Taxonomy" id="3059160"/>
    <lineage>
        <taxon>Eukaryota</taxon>
        <taxon>Fungi</taxon>
        <taxon>Dikarya</taxon>
        <taxon>Basidiomycota</taxon>
        <taxon>Agaricomycotina</taxon>
        <taxon>Agaricomycetes</taxon>
        <taxon>Polyporales</taxon>
        <taxon>Cerrenaceae</taxon>
        <taxon>Somion</taxon>
    </lineage>
</organism>
<protein>
    <recommendedName>
        <fullName evidence="11">Aquaporin-like protein</fullName>
    </recommendedName>
</protein>
<dbReference type="InterPro" id="IPR023271">
    <property type="entry name" value="Aquaporin-like"/>
</dbReference>
<dbReference type="PANTHER" id="PTHR19139">
    <property type="entry name" value="AQUAPORIN TRANSPORTER"/>
    <property type="match status" value="1"/>
</dbReference>
<proteinExistence type="inferred from homology"/>
<evidence type="ECO:0000313" key="10">
    <source>
        <dbReference type="Proteomes" id="UP001497453"/>
    </source>
</evidence>
<dbReference type="EMBL" id="OZ037952">
    <property type="protein sequence ID" value="CAL1716141.1"/>
    <property type="molecule type" value="Genomic_DNA"/>
</dbReference>
<sequence length="337" mass="35826">MSQFFRRRHNDPNLTTTQSAPRQSYFANLTDDLQAALLEFVGTTFFLTLAFGGVQAVTGAGEMSQASSVIEKVMYISLSFGFSLLVSAWLFFRVTGGLFNPNVSLALLLTGIIGPVRFVLFCIAQLVGGITAAALVLALTPGPLQSNTFLQTGINSAQGVFIEAFITAALVLSVLMLAAEKHVATPFAPVGIGLTMFACHLFAVYYTGAGMNTARSFGPAVVTGFPFRTQWVYWVGPGIGSVFAAGFYGLLKHFRYWKLNPGQDTIDTRESPPDPIAAVTARSKSKGSVDNPSHVDPSREKQDPNMSRNLMDEDGGGDTSLGNAGASTGVKANDSAV</sequence>
<evidence type="ECO:0000256" key="5">
    <source>
        <dbReference type="ARBA" id="ARBA00023136"/>
    </source>
</evidence>
<evidence type="ECO:0000256" key="4">
    <source>
        <dbReference type="ARBA" id="ARBA00022989"/>
    </source>
</evidence>
<dbReference type="SUPFAM" id="SSF81338">
    <property type="entry name" value="Aquaporin-like"/>
    <property type="match status" value="1"/>
</dbReference>
<reference evidence="10" key="1">
    <citation type="submission" date="2024-04" db="EMBL/GenBank/DDBJ databases">
        <authorList>
            <person name="Shaw F."/>
            <person name="Minotto A."/>
        </authorList>
    </citation>
    <scope>NUCLEOTIDE SEQUENCE [LARGE SCALE GENOMIC DNA]</scope>
</reference>